<evidence type="ECO:0000313" key="2">
    <source>
        <dbReference type="EMBL" id="CAD8061869.1"/>
    </source>
</evidence>
<dbReference type="EMBL" id="CAJJDM010000031">
    <property type="protein sequence ID" value="CAD8061869.1"/>
    <property type="molecule type" value="Genomic_DNA"/>
</dbReference>
<organism evidence="2 3">
    <name type="scientific">Paramecium primaurelia</name>
    <dbReference type="NCBI Taxonomy" id="5886"/>
    <lineage>
        <taxon>Eukaryota</taxon>
        <taxon>Sar</taxon>
        <taxon>Alveolata</taxon>
        <taxon>Ciliophora</taxon>
        <taxon>Intramacronucleata</taxon>
        <taxon>Oligohymenophorea</taxon>
        <taxon>Peniculida</taxon>
        <taxon>Parameciidae</taxon>
        <taxon>Paramecium</taxon>
    </lineage>
</organism>
<feature type="compositionally biased region" description="Polar residues" evidence="1">
    <location>
        <begin position="113"/>
        <end position="129"/>
    </location>
</feature>
<dbReference type="Proteomes" id="UP000688137">
    <property type="component" value="Unassembled WGS sequence"/>
</dbReference>
<sequence>MDNQSNFQTVNQYKTSSSKCFINQQVNQIDKPPKESDLVLYQAAKEKCANKQNERQQTPLFQVTSLITNAPPLHKPTVKTTQYSNQATNIFDFSGNRKEQVFKPHCIKIAEPGNNSDSVYRQQLKTSDLPSRDNLSRNPITTGDSKSEYLRTTKTPLPKDQFSFN</sequence>
<accession>A0A8S1L2V2</accession>
<name>A0A8S1L2V2_PARPR</name>
<comment type="caution">
    <text evidence="2">The sequence shown here is derived from an EMBL/GenBank/DDBJ whole genome shotgun (WGS) entry which is preliminary data.</text>
</comment>
<evidence type="ECO:0000256" key="1">
    <source>
        <dbReference type="SAM" id="MobiDB-lite"/>
    </source>
</evidence>
<dbReference type="AlphaFoldDB" id="A0A8S1L2V2"/>
<dbReference type="OMA" id="RNPITTG"/>
<protein>
    <submittedName>
        <fullName evidence="2">Uncharacterized protein</fullName>
    </submittedName>
</protein>
<keyword evidence="3" id="KW-1185">Reference proteome</keyword>
<gene>
    <name evidence="2" type="ORF">PPRIM_AZ9-3.1.T0320213</name>
</gene>
<feature type="region of interest" description="Disordered" evidence="1">
    <location>
        <begin position="112"/>
        <end position="165"/>
    </location>
</feature>
<evidence type="ECO:0000313" key="3">
    <source>
        <dbReference type="Proteomes" id="UP000688137"/>
    </source>
</evidence>
<proteinExistence type="predicted"/>
<reference evidence="2" key="1">
    <citation type="submission" date="2021-01" db="EMBL/GenBank/DDBJ databases">
        <authorList>
            <consortium name="Genoscope - CEA"/>
            <person name="William W."/>
        </authorList>
    </citation>
    <scope>NUCLEOTIDE SEQUENCE</scope>
</reference>